<sequence>MAPTFEDIHSELQTEIQGVNRYNPNNIAKLELCISLMVKENKYDKDILLTVLKLYQLNPNKYNESVVCQVLLKTMMMFPRNDYALAKYLIDAVKINSPELRKVTDIGALLESCNFGMFWKLIRGEYKPDDKYKNPQIYAEVIKPITGFEDAVRYFACQVVNITFQRIEKNILLRLLGNVTEAQMLGYAKVYDWTPNADGTLFIRNHEDTIKSRNIEEKLRFERCLEIFRTVE</sequence>
<protein>
    <submittedName>
        <fullName evidence="2">Eukaryotic translation initiation factor 3 subunit K</fullName>
    </submittedName>
</protein>
<reference evidence="2" key="1">
    <citation type="submission" date="2022-11" db="UniProtKB">
        <authorList>
            <consortium name="WormBaseParasite"/>
        </authorList>
    </citation>
    <scope>IDENTIFICATION</scope>
</reference>
<dbReference type="Proteomes" id="UP000887576">
    <property type="component" value="Unplaced"/>
</dbReference>
<name>A0AC34QM58_9BILA</name>
<evidence type="ECO:0000313" key="1">
    <source>
        <dbReference type="Proteomes" id="UP000887576"/>
    </source>
</evidence>
<dbReference type="WBParaSite" id="JU765_v2.g17658.t1">
    <property type="protein sequence ID" value="JU765_v2.g17658.t1"/>
    <property type="gene ID" value="JU765_v2.g17658"/>
</dbReference>
<organism evidence="1 2">
    <name type="scientific">Panagrolaimus sp. JU765</name>
    <dbReference type="NCBI Taxonomy" id="591449"/>
    <lineage>
        <taxon>Eukaryota</taxon>
        <taxon>Metazoa</taxon>
        <taxon>Ecdysozoa</taxon>
        <taxon>Nematoda</taxon>
        <taxon>Chromadorea</taxon>
        <taxon>Rhabditida</taxon>
        <taxon>Tylenchina</taxon>
        <taxon>Panagrolaimomorpha</taxon>
        <taxon>Panagrolaimoidea</taxon>
        <taxon>Panagrolaimidae</taxon>
        <taxon>Panagrolaimus</taxon>
    </lineage>
</organism>
<proteinExistence type="predicted"/>
<accession>A0AC34QM58</accession>
<evidence type="ECO:0000313" key="2">
    <source>
        <dbReference type="WBParaSite" id="JU765_v2.g17658.t1"/>
    </source>
</evidence>